<sequence>MRLFAIPENPNHKPKHPNENRKRHFPKVIDDHQVNPSQAATDPNLMKWEKAYDVMVKETRQVNIKQSISGLATEFHQIHKDGMMRKTKTAEGYQDKDAADEVHYFCNTMKHIWKKFPQGLLHLPHCIACRQQFRHKCFDFSGAMMDTLQESFLLTFSRTAGFLLRRATLCLGRLVKKTNGYQFQ</sequence>
<dbReference type="Gramene" id="PRQ53917">
    <property type="protein sequence ID" value="PRQ53917"/>
    <property type="gene ID" value="RchiOBHm_Chr2g0171801"/>
</dbReference>
<dbReference type="AlphaFoldDB" id="A0A2P6S5G4"/>
<dbReference type="EMBL" id="PDCK01000040">
    <property type="protein sequence ID" value="PRQ53917.1"/>
    <property type="molecule type" value="Genomic_DNA"/>
</dbReference>
<feature type="region of interest" description="Disordered" evidence="1">
    <location>
        <begin position="1"/>
        <end position="22"/>
    </location>
</feature>
<evidence type="ECO:0000256" key="1">
    <source>
        <dbReference type="SAM" id="MobiDB-lite"/>
    </source>
</evidence>
<comment type="caution">
    <text evidence="2">The sequence shown here is derived from an EMBL/GenBank/DDBJ whole genome shotgun (WGS) entry which is preliminary data.</text>
</comment>
<proteinExistence type="predicted"/>
<keyword evidence="3" id="KW-1185">Reference proteome</keyword>
<evidence type="ECO:0000313" key="2">
    <source>
        <dbReference type="EMBL" id="PRQ53917.1"/>
    </source>
</evidence>
<organism evidence="2 3">
    <name type="scientific">Rosa chinensis</name>
    <name type="common">China rose</name>
    <dbReference type="NCBI Taxonomy" id="74649"/>
    <lineage>
        <taxon>Eukaryota</taxon>
        <taxon>Viridiplantae</taxon>
        <taxon>Streptophyta</taxon>
        <taxon>Embryophyta</taxon>
        <taxon>Tracheophyta</taxon>
        <taxon>Spermatophyta</taxon>
        <taxon>Magnoliopsida</taxon>
        <taxon>eudicotyledons</taxon>
        <taxon>Gunneridae</taxon>
        <taxon>Pentapetalae</taxon>
        <taxon>rosids</taxon>
        <taxon>fabids</taxon>
        <taxon>Rosales</taxon>
        <taxon>Rosaceae</taxon>
        <taxon>Rosoideae</taxon>
        <taxon>Rosoideae incertae sedis</taxon>
        <taxon>Rosa</taxon>
    </lineage>
</organism>
<name>A0A2P6S5G4_ROSCH</name>
<accession>A0A2P6S5G4</accession>
<dbReference type="Proteomes" id="UP000238479">
    <property type="component" value="Chromosome 2"/>
</dbReference>
<gene>
    <name evidence="2" type="ORF">RchiOBHm_Chr2g0171801</name>
</gene>
<protein>
    <submittedName>
        <fullName evidence="2">Uncharacterized protein</fullName>
    </submittedName>
</protein>
<reference evidence="2 3" key="1">
    <citation type="journal article" date="2018" name="Nat. Genet.">
        <title>The Rosa genome provides new insights in the design of modern roses.</title>
        <authorList>
            <person name="Bendahmane M."/>
        </authorList>
    </citation>
    <scope>NUCLEOTIDE SEQUENCE [LARGE SCALE GENOMIC DNA]</scope>
    <source>
        <strain evidence="3">cv. Old Blush</strain>
    </source>
</reference>
<evidence type="ECO:0000313" key="3">
    <source>
        <dbReference type="Proteomes" id="UP000238479"/>
    </source>
</evidence>